<dbReference type="Gene3D" id="1.10.10.10">
    <property type="entry name" value="Winged helix-like DNA-binding domain superfamily/Winged helix DNA-binding domain"/>
    <property type="match status" value="1"/>
</dbReference>
<gene>
    <name evidence="1" type="ORF">Q31b_31610</name>
</gene>
<reference evidence="1 2" key="1">
    <citation type="submission" date="2019-02" db="EMBL/GenBank/DDBJ databases">
        <title>Deep-cultivation of Planctomycetes and their phenomic and genomic characterization uncovers novel biology.</title>
        <authorList>
            <person name="Wiegand S."/>
            <person name="Jogler M."/>
            <person name="Boedeker C."/>
            <person name="Pinto D."/>
            <person name="Vollmers J."/>
            <person name="Rivas-Marin E."/>
            <person name="Kohn T."/>
            <person name="Peeters S.H."/>
            <person name="Heuer A."/>
            <person name="Rast P."/>
            <person name="Oberbeckmann S."/>
            <person name="Bunk B."/>
            <person name="Jeske O."/>
            <person name="Meyerdierks A."/>
            <person name="Storesund J.E."/>
            <person name="Kallscheuer N."/>
            <person name="Luecker S."/>
            <person name="Lage O.M."/>
            <person name="Pohl T."/>
            <person name="Merkel B.J."/>
            <person name="Hornburger P."/>
            <person name="Mueller R.-W."/>
            <person name="Bruemmer F."/>
            <person name="Labrenz M."/>
            <person name="Spormann A.M."/>
            <person name="Op Den Camp H."/>
            <person name="Overmann J."/>
            <person name="Amann R."/>
            <person name="Jetten M.S.M."/>
            <person name="Mascher T."/>
            <person name="Medema M.H."/>
            <person name="Devos D.P."/>
            <person name="Kaster A.-K."/>
            <person name="Ovreas L."/>
            <person name="Rohde M."/>
            <person name="Galperin M.Y."/>
            <person name="Jogler C."/>
        </authorList>
    </citation>
    <scope>NUCLEOTIDE SEQUENCE [LARGE SCALE GENOMIC DNA]</scope>
    <source>
        <strain evidence="1 2">Q31b</strain>
    </source>
</reference>
<dbReference type="RefSeq" id="WP_146600523.1">
    <property type="nucleotide sequence ID" value="NZ_SJPY01000005.1"/>
</dbReference>
<dbReference type="Pfam" id="PF12840">
    <property type="entry name" value="HTH_20"/>
    <property type="match status" value="1"/>
</dbReference>
<dbReference type="OrthoDB" id="5540965at2"/>
<dbReference type="SUPFAM" id="SSF46785">
    <property type="entry name" value="Winged helix' DNA-binding domain"/>
    <property type="match status" value="1"/>
</dbReference>
<dbReference type="InterPro" id="IPR036390">
    <property type="entry name" value="WH_DNA-bd_sf"/>
</dbReference>
<dbReference type="AlphaFoldDB" id="A0A5C6DXS0"/>
<organism evidence="1 2">
    <name type="scientific">Novipirellula aureliae</name>
    <dbReference type="NCBI Taxonomy" id="2527966"/>
    <lineage>
        <taxon>Bacteria</taxon>
        <taxon>Pseudomonadati</taxon>
        <taxon>Planctomycetota</taxon>
        <taxon>Planctomycetia</taxon>
        <taxon>Pirellulales</taxon>
        <taxon>Pirellulaceae</taxon>
        <taxon>Novipirellula</taxon>
    </lineage>
</organism>
<protein>
    <submittedName>
        <fullName evidence="1">Helix-turn-helix domain protein</fullName>
    </submittedName>
</protein>
<dbReference type="Proteomes" id="UP000315471">
    <property type="component" value="Unassembled WGS sequence"/>
</dbReference>
<proteinExistence type="predicted"/>
<evidence type="ECO:0000313" key="2">
    <source>
        <dbReference type="Proteomes" id="UP000315471"/>
    </source>
</evidence>
<dbReference type="InterPro" id="IPR036388">
    <property type="entry name" value="WH-like_DNA-bd_sf"/>
</dbReference>
<accession>A0A5C6DXS0</accession>
<evidence type="ECO:0000313" key="1">
    <source>
        <dbReference type="EMBL" id="TWU39846.1"/>
    </source>
</evidence>
<name>A0A5C6DXS0_9BACT</name>
<dbReference type="EMBL" id="SJPY01000005">
    <property type="protein sequence ID" value="TWU39846.1"/>
    <property type="molecule type" value="Genomic_DNA"/>
</dbReference>
<sequence length="230" mass="25830">MAKMFISEQQLVDNFIEMADPGLWTRAGGDTHIKTLFESKCSDGQADWVWSSSPKPWSTELCEHSTALMQNPTCARILAMLKPSAPRRASFLRDRVGVSASTFRRSLGRLTEAKLVALVEQRGYVLGERAKMPEAEVVAFEFKLEDWKRAFYQATRYRSFAHRVYVVMPANIVHRCESQLGAFRVQNIGLLAHDLVKGASRVVPSVKKSPRSKANYLKALAMLHASKVVS</sequence>
<keyword evidence="2" id="KW-1185">Reference proteome</keyword>
<comment type="caution">
    <text evidence="1">The sequence shown here is derived from an EMBL/GenBank/DDBJ whole genome shotgun (WGS) entry which is preliminary data.</text>
</comment>